<dbReference type="SUPFAM" id="SSF63829">
    <property type="entry name" value="Calcium-dependent phosphotriesterase"/>
    <property type="match status" value="1"/>
</dbReference>
<dbReference type="PANTHER" id="PTHR47572:SF4">
    <property type="entry name" value="LACTONASE DRP35"/>
    <property type="match status" value="1"/>
</dbReference>
<proteinExistence type="predicted"/>
<dbReference type="RefSeq" id="WP_377905643.1">
    <property type="nucleotide sequence ID" value="NZ_JBHRZS010000007.1"/>
</dbReference>
<sequence length="309" mass="34565">MNYQTTGSIERLDPRINDLIAEDAQIEILASGFDWSEGPLWLEDQQALIFSDVPANKIYRWSEKDSLSVFLEPSGYFGERTDKKEPGSNGLTLDRDGNLLLCQHGLRQVGRIMKPLTNPKPEYENLASEWEGKKFNSPNDLVVHSNGGIYFTDPPYGLDDWDVKELDFQGVYRLMEEELTLQIDSLYRPNGVALSPDEKILYVAQSDFEAARYYAYDLDENGEVIAGKILLDVTYLLAEGKKGLPDGLKVHSSGTIFATGPGGVLVISKEGEILGTIRTGESTANCAFDNDENYLYMTADMHLMRIALK</sequence>
<organism evidence="3 4">
    <name type="scientific">Algoriphagus namhaensis</name>
    <dbReference type="NCBI Taxonomy" id="915353"/>
    <lineage>
        <taxon>Bacteria</taxon>
        <taxon>Pseudomonadati</taxon>
        <taxon>Bacteroidota</taxon>
        <taxon>Cytophagia</taxon>
        <taxon>Cytophagales</taxon>
        <taxon>Cyclobacteriaceae</taxon>
        <taxon>Algoriphagus</taxon>
    </lineage>
</organism>
<dbReference type="Gene3D" id="2.120.10.30">
    <property type="entry name" value="TolB, C-terminal domain"/>
    <property type="match status" value="1"/>
</dbReference>
<keyword evidence="4" id="KW-1185">Reference proteome</keyword>
<dbReference type="InterPro" id="IPR051262">
    <property type="entry name" value="SMP-30/CGR1_Lactonase"/>
</dbReference>
<dbReference type="EMBL" id="JBHRZS010000007">
    <property type="protein sequence ID" value="MFC3880334.1"/>
    <property type="molecule type" value="Genomic_DNA"/>
</dbReference>
<evidence type="ECO:0000313" key="3">
    <source>
        <dbReference type="EMBL" id="MFC3880334.1"/>
    </source>
</evidence>
<accession>A0ABV8AU95</accession>
<name>A0ABV8AU95_9BACT</name>
<feature type="domain" description="SMP-30/Gluconolactonase/LRE-like region" evidence="2">
    <location>
        <begin position="35"/>
        <end position="299"/>
    </location>
</feature>
<dbReference type="InterPro" id="IPR013658">
    <property type="entry name" value="SGL"/>
</dbReference>
<evidence type="ECO:0000259" key="2">
    <source>
        <dbReference type="Pfam" id="PF08450"/>
    </source>
</evidence>
<dbReference type="PANTHER" id="PTHR47572">
    <property type="entry name" value="LIPOPROTEIN-RELATED"/>
    <property type="match status" value="1"/>
</dbReference>
<comment type="caution">
    <text evidence="3">The sequence shown here is derived from an EMBL/GenBank/DDBJ whole genome shotgun (WGS) entry which is preliminary data.</text>
</comment>
<protein>
    <submittedName>
        <fullName evidence="3">SMP-30/gluconolactonase/LRE family protein</fullName>
    </submittedName>
</protein>
<keyword evidence="1" id="KW-0378">Hydrolase</keyword>
<reference evidence="4" key="1">
    <citation type="journal article" date="2019" name="Int. J. Syst. Evol. Microbiol.">
        <title>The Global Catalogue of Microorganisms (GCM) 10K type strain sequencing project: providing services to taxonomists for standard genome sequencing and annotation.</title>
        <authorList>
            <consortium name="The Broad Institute Genomics Platform"/>
            <consortium name="The Broad Institute Genome Sequencing Center for Infectious Disease"/>
            <person name="Wu L."/>
            <person name="Ma J."/>
        </authorList>
    </citation>
    <scope>NUCLEOTIDE SEQUENCE [LARGE SCALE GENOMIC DNA]</scope>
    <source>
        <strain evidence="4">CCUG 60523</strain>
    </source>
</reference>
<dbReference type="PRINTS" id="PR01790">
    <property type="entry name" value="SMP30FAMILY"/>
</dbReference>
<dbReference type="Pfam" id="PF08450">
    <property type="entry name" value="SGL"/>
    <property type="match status" value="1"/>
</dbReference>
<dbReference type="Proteomes" id="UP001595805">
    <property type="component" value="Unassembled WGS sequence"/>
</dbReference>
<gene>
    <name evidence="3" type="ORF">ACFOSV_09120</name>
</gene>
<dbReference type="InterPro" id="IPR011042">
    <property type="entry name" value="6-blade_b-propeller_TolB-like"/>
</dbReference>
<dbReference type="InterPro" id="IPR005511">
    <property type="entry name" value="SMP-30"/>
</dbReference>
<evidence type="ECO:0000313" key="4">
    <source>
        <dbReference type="Proteomes" id="UP001595805"/>
    </source>
</evidence>
<evidence type="ECO:0000256" key="1">
    <source>
        <dbReference type="ARBA" id="ARBA00022801"/>
    </source>
</evidence>